<evidence type="ECO:0000313" key="3">
    <source>
        <dbReference type="EMBL" id="NME08978.1"/>
    </source>
</evidence>
<evidence type="ECO:0000256" key="2">
    <source>
        <dbReference type="SAM" id="Phobius"/>
    </source>
</evidence>
<evidence type="ECO:0000256" key="1">
    <source>
        <dbReference type="SAM" id="MobiDB-lite"/>
    </source>
</evidence>
<keyword evidence="2" id="KW-0812">Transmembrane</keyword>
<feature type="transmembrane region" description="Helical" evidence="2">
    <location>
        <begin position="54"/>
        <end position="71"/>
    </location>
</feature>
<organism evidence="3 4">
    <name type="scientific">Paraclostridium bifermentans</name>
    <name type="common">Clostridium bifermentans</name>
    <dbReference type="NCBI Taxonomy" id="1490"/>
    <lineage>
        <taxon>Bacteria</taxon>
        <taxon>Bacillati</taxon>
        <taxon>Bacillota</taxon>
        <taxon>Clostridia</taxon>
        <taxon>Peptostreptococcales</taxon>
        <taxon>Peptostreptococcaceae</taxon>
        <taxon>Paraclostridium</taxon>
    </lineage>
</organism>
<evidence type="ECO:0000313" key="4">
    <source>
        <dbReference type="Proteomes" id="UP000573963"/>
    </source>
</evidence>
<feature type="compositionally biased region" description="Basic and acidic residues" evidence="1">
    <location>
        <begin position="10"/>
        <end position="24"/>
    </location>
</feature>
<reference evidence="3 4" key="1">
    <citation type="submission" date="2020-04" db="EMBL/GenBank/DDBJ databases">
        <authorList>
            <person name="Hitch T.C.A."/>
            <person name="Wylensek D."/>
            <person name="Clavel T."/>
        </authorList>
    </citation>
    <scope>NUCLEOTIDE SEQUENCE [LARGE SCALE GENOMIC DNA]</scope>
    <source>
        <strain evidence="3 4">Med78_4-601-WT-2</strain>
    </source>
</reference>
<keyword evidence="2" id="KW-1133">Transmembrane helix</keyword>
<evidence type="ECO:0008006" key="5">
    <source>
        <dbReference type="Google" id="ProtNLM"/>
    </source>
</evidence>
<sequence length="77" mass="8983">MNEEVQSHMLETHEKRINNHSDRLDKLEQNDAKRDIQIENLCKSIEGLTTSIKWALGLFAGSFVGFFFYAVQNHLFK</sequence>
<dbReference type="AlphaFoldDB" id="A0AA44IGN5"/>
<dbReference type="RefSeq" id="WP_168931538.1">
    <property type="nucleotide sequence ID" value="NZ_JABAFD010000002.1"/>
</dbReference>
<proteinExistence type="predicted"/>
<name>A0AA44IGN5_PARBF</name>
<keyword evidence="2" id="KW-0472">Membrane</keyword>
<comment type="caution">
    <text evidence="3">The sequence shown here is derived from an EMBL/GenBank/DDBJ whole genome shotgun (WGS) entry which is preliminary data.</text>
</comment>
<gene>
    <name evidence="3" type="ORF">HF875_05570</name>
</gene>
<dbReference type="Pfam" id="PF10779">
    <property type="entry name" value="XhlA"/>
    <property type="match status" value="1"/>
</dbReference>
<dbReference type="Proteomes" id="UP000573963">
    <property type="component" value="Unassembled WGS sequence"/>
</dbReference>
<accession>A0AA44IGN5</accession>
<dbReference type="EMBL" id="JABAFD010000002">
    <property type="protein sequence ID" value="NME08978.1"/>
    <property type="molecule type" value="Genomic_DNA"/>
</dbReference>
<feature type="region of interest" description="Disordered" evidence="1">
    <location>
        <begin position="1"/>
        <end position="24"/>
    </location>
</feature>
<dbReference type="InterPro" id="IPR019715">
    <property type="entry name" value="Haemolysin_XhlA"/>
</dbReference>
<protein>
    <recommendedName>
        <fullName evidence="5">Hemolysin XhlA</fullName>
    </recommendedName>
</protein>